<evidence type="ECO:0000313" key="2">
    <source>
        <dbReference type="Proteomes" id="UP000233618"/>
    </source>
</evidence>
<evidence type="ECO:0000313" key="1">
    <source>
        <dbReference type="EMBL" id="PKQ68120.1"/>
    </source>
</evidence>
<dbReference type="Gene3D" id="3.40.50.12370">
    <property type="match status" value="1"/>
</dbReference>
<reference evidence="1 2" key="1">
    <citation type="journal article" date="2017" name="Front. Microbiol.">
        <title>Labilibaculum manganireducens gen. nov., sp. nov. and Labilibaculum filiforme sp. nov., Novel Bacteroidetes Isolated from Subsurface Sediments of the Baltic Sea.</title>
        <authorList>
            <person name="Vandieken V."/>
            <person name="Marshall I.P."/>
            <person name="Niemann H."/>
            <person name="Engelen B."/>
            <person name="Cypionka H."/>
        </authorList>
    </citation>
    <scope>NUCLEOTIDE SEQUENCE [LARGE SCALE GENOMIC DNA]</scope>
    <source>
        <strain evidence="1 2">59.10-2M</strain>
    </source>
</reference>
<keyword evidence="2" id="KW-1185">Reference proteome</keyword>
<name>A0A2N3ICU4_9BACT</name>
<comment type="caution">
    <text evidence="1">The sequence shown here is derived from an EMBL/GenBank/DDBJ whole genome shotgun (WGS) entry which is preliminary data.</text>
</comment>
<dbReference type="Proteomes" id="UP000233618">
    <property type="component" value="Unassembled WGS sequence"/>
</dbReference>
<proteinExistence type="predicted"/>
<protein>
    <recommendedName>
        <fullName evidence="3">UspA domain-containing protein</fullName>
    </recommendedName>
</protein>
<accession>A0A2N3ICU4</accession>
<dbReference type="EMBL" id="MVDE01000005">
    <property type="protein sequence ID" value="PKQ68120.1"/>
    <property type="molecule type" value="Genomic_DNA"/>
</dbReference>
<sequence length="271" mass="31395">MSIKKQHILVLIQDPECSDAAIKHAFTLAKLFKAEAAFANFPSLKGKTRPSISHYQIEKFNLQSIPYKIIELKNNKREPNLSIQELDAVFIVTQFPIGSLTHFLKRNAIFKWILEAKIPSVLVTEQTNPDCEYKNIIVPIDYKRESKEKMIWASYFGRFNNAIIHLIAPNEKSEGYLRTIKATLLFTKKMFEQFKFEYKIVKTECQSKNINRKAIQFSKNLNSDLIVLMSNRNPGWIASYSGPSQLKSILKKEKNPILFINPLKDYYLPCN</sequence>
<organism evidence="1 2">
    <name type="scientific">Labilibaculum manganireducens</name>
    <dbReference type="NCBI Taxonomy" id="1940525"/>
    <lineage>
        <taxon>Bacteria</taxon>
        <taxon>Pseudomonadati</taxon>
        <taxon>Bacteroidota</taxon>
        <taxon>Bacteroidia</taxon>
        <taxon>Marinilabiliales</taxon>
        <taxon>Marinifilaceae</taxon>
        <taxon>Labilibaculum</taxon>
    </lineage>
</organism>
<dbReference type="AlphaFoldDB" id="A0A2N3ICU4"/>
<dbReference type="SUPFAM" id="SSF52402">
    <property type="entry name" value="Adenine nucleotide alpha hydrolases-like"/>
    <property type="match status" value="1"/>
</dbReference>
<gene>
    <name evidence="1" type="ORF">BZG01_05030</name>
</gene>
<evidence type="ECO:0008006" key="3">
    <source>
        <dbReference type="Google" id="ProtNLM"/>
    </source>
</evidence>
<dbReference type="RefSeq" id="WP_101308753.1">
    <property type="nucleotide sequence ID" value="NZ_MVDE01000005.1"/>
</dbReference>